<keyword evidence="2" id="KW-1185">Reference proteome</keyword>
<proteinExistence type="predicted"/>
<gene>
    <name evidence="1" type="ORF">E2C01_004436</name>
</gene>
<evidence type="ECO:0000313" key="1">
    <source>
        <dbReference type="EMBL" id="MPC11761.1"/>
    </source>
</evidence>
<dbReference type="Proteomes" id="UP000324222">
    <property type="component" value="Unassembled WGS sequence"/>
</dbReference>
<comment type="caution">
    <text evidence="1">The sequence shown here is derived from an EMBL/GenBank/DDBJ whole genome shotgun (WGS) entry which is preliminary data.</text>
</comment>
<evidence type="ECO:0000313" key="2">
    <source>
        <dbReference type="Proteomes" id="UP000324222"/>
    </source>
</evidence>
<dbReference type="AlphaFoldDB" id="A0A5B7CSD0"/>
<dbReference type="EMBL" id="VSRR010000180">
    <property type="protein sequence ID" value="MPC11761.1"/>
    <property type="molecule type" value="Genomic_DNA"/>
</dbReference>
<protein>
    <submittedName>
        <fullName evidence="1">Uncharacterized protein</fullName>
    </submittedName>
</protein>
<name>A0A5B7CSD0_PORTR</name>
<accession>A0A5B7CSD0</accession>
<reference evidence="1 2" key="1">
    <citation type="submission" date="2019-05" db="EMBL/GenBank/DDBJ databases">
        <title>Another draft genome of Portunus trituberculatus and its Hox gene families provides insights of decapod evolution.</title>
        <authorList>
            <person name="Jeong J.-H."/>
            <person name="Song I."/>
            <person name="Kim S."/>
            <person name="Choi T."/>
            <person name="Kim D."/>
            <person name="Ryu S."/>
            <person name="Kim W."/>
        </authorList>
    </citation>
    <scope>NUCLEOTIDE SEQUENCE [LARGE SCALE GENOMIC DNA]</scope>
    <source>
        <tissue evidence="1">Muscle</tissue>
    </source>
</reference>
<organism evidence="1 2">
    <name type="scientific">Portunus trituberculatus</name>
    <name type="common">Swimming crab</name>
    <name type="synonym">Neptunus trituberculatus</name>
    <dbReference type="NCBI Taxonomy" id="210409"/>
    <lineage>
        <taxon>Eukaryota</taxon>
        <taxon>Metazoa</taxon>
        <taxon>Ecdysozoa</taxon>
        <taxon>Arthropoda</taxon>
        <taxon>Crustacea</taxon>
        <taxon>Multicrustacea</taxon>
        <taxon>Malacostraca</taxon>
        <taxon>Eumalacostraca</taxon>
        <taxon>Eucarida</taxon>
        <taxon>Decapoda</taxon>
        <taxon>Pleocyemata</taxon>
        <taxon>Brachyura</taxon>
        <taxon>Eubrachyura</taxon>
        <taxon>Portunoidea</taxon>
        <taxon>Portunidae</taxon>
        <taxon>Portuninae</taxon>
        <taxon>Portunus</taxon>
    </lineage>
</organism>
<sequence>MRGGLRCGGRRVCSPSKFKGGRVIYICVTRIESCRDMYLYTRGNEYSLPPVLPRNVEVGSGDPGRRTSTQEDTRITFTCEFMKSECVKCVPTVTRPVIVVRLAATPKLLGQHEKQTSVAKQTSQEPVSCSPLARCLFHSHLHSLIFVPCLVPILVSPPYTTQLPLHLLPALNHLALSFCHHLFAIRSSTRNCLHPHPKYHTHPHFLSLSFHLRFMTPSRPCLHAYSSPPRANSMLLPTKMLLSFAPIFPVVRVEFA</sequence>